<evidence type="ECO:0008006" key="3">
    <source>
        <dbReference type="Google" id="ProtNLM"/>
    </source>
</evidence>
<dbReference type="Proteomes" id="UP000679779">
    <property type="component" value="Unassembled WGS sequence"/>
</dbReference>
<evidence type="ECO:0000313" key="1">
    <source>
        <dbReference type="EMBL" id="GIO31481.1"/>
    </source>
</evidence>
<proteinExistence type="predicted"/>
<gene>
    <name evidence="1" type="ORF">J2TS6_26220</name>
</gene>
<dbReference type="InterPro" id="IPR014199">
    <property type="entry name" value="Spore_YtxC"/>
</dbReference>
<dbReference type="AlphaFoldDB" id="A0A920C9P7"/>
<keyword evidence="2" id="KW-1185">Reference proteome</keyword>
<reference evidence="1" key="1">
    <citation type="submission" date="2021-03" db="EMBL/GenBank/DDBJ databases">
        <title>Antimicrobial resistance genes in bacteria isolated from Japanese honey, and their potential for conferring macrolide and lincosamide resistance in the American foulbrood pathogen Paenibacillus larvae.</title>
        <authorList>
            <person name="Okamoto M."/>
            <person name="Kumagai M."/>
            <person name="Kanamori H."/>
            <person name="Takamatsu D."/>
        </authorList>
    </citation>
    <scope>NUCLEOTIDE SEQUENCE</scope>
    <source>
        <strain evidence="1">J2TS6</strain>
    </source>
</reference>
<sequence length="306" mass="35875">MKGVNSMELFSIAARTSDSREEERYIRMITKANQALHKKYKTLSISCSVHEGTTFWRCREDDPRFLKGNVLQQIYGAAASALAEYILQEKERELLKKILDEEFDFPDPEEHEQILKHCRMMMEGKSEFGDSRHRRSSMLAQGIQQCLSERPLLHVDGFLTFRAHNYMKELKEIVEYAVDEFLMDRQYEEFVGMLKYFVYFQQPQVPLVHLIHKGGQDVLLLDEDMKPLDHRHDEGVVVERLDQQDLQMEDAVVTTLISVSPAKIIIHTREPHMAVIRTLSQIFEDRVEICRYCPDCHGYFRETGKI</sequence>
<comment type="caution">
    <text evidence="1">The sequence shown here is derived from an EMBL/GenBank/DDBJ whole genome shotgun (WGS) entry which is preliminary data.</text>
</comment>
<dbReference type="EMBL" id="BORQ01000003">
    <property type="protein sequence ID" value="GIO31481.1"/>
    <property type="molecule type" value="Genomic_DNA"/>
</dbReference>
<accession>A0A920C9P7</accession>
<protein>
    <recommendedName>
        <fullName evidence="3">Sporulation protein YtxC</fullName>
    </recommendedName>
</protein>
<name>A0A920C9P7_9BACL</name>
<dbReference type="Pfam" id="PF08812">
    <property type="entry name" value="YtxC"/>
    <property type="match status" value="1"/>
</dbReference>
<organism evidence="1 2">
    <name type="scientific">Paenibacillus albilobatus</name>
    <dbReference type="NCBI Taxonomy" id="2716884"/>
    <lineage>
        <taxon>Bacteria</taxon>
        <taxon>Bacillati</taxon>
        <taxon>Bacillota</taxon>
        <taxon>Bacilli</taxon>
        <taxon>Bacillales</taxon>
        <taxon>Paenibacillaceae</taxon>
        <taxon>Paenibacillus</taxon>
    </lineage>
</organism>
<evidence type="ECO:0000313" key="2">
    <source>
        <dbReference type="Proteomes" id="UP000679779"/>
    </source>
</evidence>